<dbReference type="AlphaFoldDB" id="A0A5B7IS13"/>
<organism evidence="1 2">
    <name type="scientific">Portunus trituberculatus</name>
    <name type="common">Swimming crab</name>
    <name type="synonym">Neptunus trituberculatus</name>
    <dbReference type="NCBI Taxonomy" id="210409"/>
    <lineage>
        <taxon>Eukaryota</taxon>
        <taxon>Metazoa</taxon>
        <taxon>Ecdysozoa</taxon>
        <taxon>Arthropoda</taxon>
        <taxon>Crustacea</taxon>
        <taxon>Multicrustacea</taxon>
        <taxon>Malacostraca</taxon>
        <taxon>Eumalacostraca</taxon>
        <taxon>Eucarida</taxon>
        <taxon>Decapoda</taxon>
        <taxon>Pleocyemata</taxon>
        <taxon>Brachyura</taxon>
        <taxon>Eubrachyura</taxon>
        <taxon>Portunoidea</taxon>
        <taxon>Portunidae</taxon>
        <taxon>Portuninae</taxon>
        <taxon>Portunus</taxon>
    </lineage>
</organism>
<evidence type="ECO:0000313" key="1">
    <source>
        <dbReference type="EMBL" id="MPC82954.1"/>
    </source>
</evidence>
<proteinExistence type="predicted"/>
<protein>
    <submittedName>
        <fullName evidence="1">Uncharacterized protein</fullName>
    </submittedName>
</protein>
<gene>
    <name evidence="1" type="ORF">E2C01_077643</name>
</gene>
<dbReference type="EMBL" id="VSRR010061147">
    <property type="protein sequence ID" value="MPC82954.1"/>
    <property type="molecule type" value="Genomic_DNA"/>
</dbReference>
<evidence type="ECO:0000313" key="2">
    <source>
        <dbReference type="Proteomes" id="UP000324222"/>
    </source>
</evidence>
<accession>A0A5B7IS13</accession>
<name>A0A5B7IS13_PORTR</name>
<reference evidence="1 2" key="1">
    <citation type="submission" date="2019-05" db="EMBL/GenBank/DDBJ databases">
        <title>Another draft genome of Portunus trituberculatus and its Hox gene families provides insights of decapod evolution.</title>
        <authorList>
            <person name="Jeong J.-H."/>
            <person name="Song I."/>
            <person name="Kim S."/>
            <person name="Choi T."/>
            <person name="Kim D."/>
            <person name="Ryu S."/>
            <person name="Kim W."/>
        </authorList>
    </citation>
    <scope>NUCLEOTIDE SEQUENCE [LARGE SCALE GENOMIC DNA]</scope>
    <source>
        <tissue evidence="1">Muscle</tissue>
    </source>
</reference>
<sequence length="86" mass="9937">MFDRLVHLLLYWSTKVNNLKSLRRPLQSCLAQSCPIPSPSDCSPSAQPLPTHPSPYCSTFVPRLTPFLRLTHKGQRRYASLQWWNV</sequence>
<comment type="caution">
    <text evidence="1">The sequence shown here is derived from an EMBL/GenBank/DDBJ whole genome shotgun (WGS) entry which is preliminary data.</text>
</comment>
<dbReference type="Proteomes" id="UP000324222">
    <property type="component" value="Unassembled WGS sequence"/>
</dbReference>
<keyword evidence="2" id="KW-1185">Reference proteome</keyword>